<organism evidence="3 4">
    <name type="scientific">Variovorax terrae</name>
    <dbReference type="NCBI Taxonomy" id="2923278"/>
    <lineage>
        <taxon>Bacteria</taxon>
        <taxon>Pseudomonadati</taxon>
        <taxon>Pseudomonadota</taxon>
        <taxon>Betaproteobacteria</taxon>
        <taxon>Burkholderiales</taxon>
        <taxon>Comamonadaceae</taxon>
        <taxon>Variovorax</taxon>
    </lineage>
</organism>
<dbReference type="SUPFAM" id="SSF56954">
    <property type="entry name" value="Outer membrane efflux proteins (OEP)"/>
    <property type="match status" value="1"/>
</dbReference>
<dbReference type="PANTHER" id="PTHR30203">
    <property type="entry name" value="OUTER MEMBRANE CATION EFFLUX PROTEIN"/>
    <property type="match status" value="1"/>
</dbReference>
<evidence type="ECO:0000256" key="2">
    <source>
        <dbReference type="SAM" id="Coils"/>
    </source>
</evidence>
<dbReference type="EMBL" id="JALGBI010000003">
    <property type="protein sequence ID" value="MCJ0765635.1"/>
    <property type="molecule type" value="Genomic_DNA"/>
</dbReference>
<keyword evidence="2" id="KW-0175">Coiled coil</keyword>
<proteinExistence type="inferred from homology"/>
<comment type="caution">
    <text evidence="3">The sequence shown here is derived from an EMBL/GenBank/DDBJ whole genome shotgun (WGS) entry which is preliminary data.</text>
</comment>
<evidence type="ECO:0000313" key="3">
    <source>
        <dbReference type="EMBL" id="MCJ0765635.1"/>
    </source>
</evidence>
<dbReference type="InterPro" id="IPR010131">
    <property type="entry name" value="MdtP/NodT-like"/>
</dbReference>
<sequence>MALACQAHAQADRSLTLGQTLQAARNNLDVALARHALTASQADITAANHAPLPVLTAKMSAIDLQNGVGGGNVLRDKRIDKSIGLDWTWERGNKRELRTLAAQRAADAAKADVDDVQTQQLLAAHAAYFDLLAAQERLEQVSAIERSAAQLATTAARRVRAGDLAAQDEARTSIEAQRALADVQAAQLERQRAALALALIIGREGDAGALTARGDWPALDAAAASPADFAALVDARPEVRAAQARVQAAQAVRDGTEALKRNDITWGASLDHYPGTSTRLLELRLQMPLQWGYSYQGEIGRAQAQYAQAQDALEKTRRAAGNEMLRLQQEAMSSAQRAQGYQGGILPRARQVAESAETAYNKGALSLTDLLDARRTLRATQLDALDARTDFAKAAGAWQLRTRPEALLAPTP</sequence>
<reference evidence="3" key="1">
    <citation type="submission" date="2022-03" db="EMBL/GenBank/DDBJ databases">
        <authorList>
            <person name="Woo C.Y."/>
        </authorList>
    </citation>
    <scope>NUCLEOTIDE SEQUENCE</scope>
    <source>
        <strain evidence="3">CYS-02</strain>
    </source>
</reference>
<dbReference type="Pfam" id="PF02321">
    <property type="entry name" value="OEP"/>
    <property type="match status" value="2"/>
</dbReference>
<dbReference type="AlphaFoldDB" id="A0A9X2AQ59"/>
<gene>
    <name evidence="3" type="ORF">MMF98_20675</name>
</gene>
<evidence type="ECO:0000313" key="4">
    <source>
        <dbReference type="Proteomes" id="UP001139447"/>
    </source>
</evidence>
<dbReference type="GO" id="GO:0015562">
    <property type="term" value="F:efflux transmembrane transporter activity"/>
    <property type="evidence" value="ECO:0007669"/>
    <property type="project" value="InterPro"/>
</dbReference>
<dbReference type="RefSeq" id="WP_243309237.1">
    <property type="nucleotide sequence ID" value="NZ_JALGBI010000003.1"/>
</dbReference>
<dbReference type="Gene3D" id="1.20.1600.10">
    <property type="entry name" value="Outer membrane efflux proteins (OEP)"/>
    <property type="match status" value="1"/>
</dbReference>
<feature type="coiled-coil region" evidence="2">
    <location>
        <begin position="299"/>
        <end position="330"/>
    </location>
</feature>
<name>A0A9X2AQ59_9BURK</name>
<evidence type="ECO:0000256" key="1">
    <source>
        <dbReference type="ARBA" id="ARBA00007613"/>
    </source>
</evidence>
<comment type="similarity">
    <text evidence="1">Belongs to the outer membrane factor (OMF) (TC 1.B.17) family.</text>
</comment>
<dbReference type="Proteomes" id="UP001139447">
    <property type="component" value="Unassembled WGS sequence"/>
</dbReference>
<accession>A0A9X2AQ59</accession>
<dbReference type="PANTHER" id="PTHR30203:SF30">
    <property type="entry name" value="OUTER MEMBRANE PROTEIN-RELATED"/>
    <property type="match status" value="1"/>
</dbReference>
<keyword evidence="4" id="KW-1185">Reference proteome</keyword>
<dbReference type="InterPro" id="IPR003423">
    <property type="entry name" value="OMP_efflux"/>
</dbReference>
<protein>
    <submittedName>
        <fullName evidence="3">TolC family protein</fullName>
    </submittedName>
</protein>